<keyword evidence="5" id="KW-1185">Reference proteome</keyword>
<protein>
    <recommendedName>
        <fullName evidence="3">Fe2OG dioxygenase domain-containing protein</fullName>
    </recommendedName>
</protein>
<keyword evidence="2" id="KW-0408">Iron</keyword>
<dbReference type="Pfam" id="PF03171">
    <property type="entry name" value="2OG-FeII_Oxy"/>
    <property type="match status" value="1"/>
</dbReference>
<comment type="caution">
    <text evidence="4">The sequence shown here is derived from an EMBL/GenBank/DDBJ whole genome shotgun (WGS) entry which is preliminary data.</text>
</comment>
<reference evidence="4 5" key="1">
    <citation type="submission" date="2023-01" db="EMBL/GenBank/DDBJ databases">
        <title>Analysis of 21 Apiospora genomes using comparative genomics revels a genus with tremendous synthesis potential of carbohydrate active enzymes and secondary metabolites.</title>
        <authorList>
            <person name="Sorensen T."/>
        </authorList>
    </citation>
    <scope>NUCLEOTIDE SEQUENCE [LARGE SCALE GENOMIC DNA]</scope>
    <source>
        <strain evidence="4 5">CBS 135458</strain>
    </source>
</reference>
<gene>
    <name evidence="4" type="ORF">PG994_009179</name>
</gene>
<name>A0ABR1UKX3_9PEZI</name>
<dbReference type="RefSeq" id="XP_066714177.1">
    <property type="nucleotide sequence ID" value="XM_066860588.1"/>
</dbReference>
<feature type="domain" description="Fe2OG dioxygenase" evidence="3">
    <location>
        <begin position="169"/>
        <end position="303"/>
    </location>
</feature>
<dbReference type="InterPro" id="IPR027443">
    <property type="entry name" value="IPNS-like_sf"/>
</dbReference>
<dbReference type="GeneID" id="92093651"/>
<dbReference type="PROSITE" id="PS51471">
    <property type="entry name" value="FE2OG_OXY"/>
    <property type="match status" value="1"/>
</dbReference>
<dbReference type="Gene3D" id="2.60.120.330">
    <property type="entry name" value="B-lactam Antibiotic, Isopenicillin N Synthase, Chain"/>
    <property type="match status" value="1"/>
</dbReference>
<dbReference type="Pfam" id="PF14226">
    <property type="entry name" value="DIOX_N"/>
    <property type="match status" value="1"/>
</dbReference>
<evidence type="ECO:0000256" key="2">
    <source>
        <dbReference type="RuleBase" id="RU003682"/>
    </source>
</evidence>
<keyword evidence="2" id="KW-0479">Metal-binding</keyword>
<sequence>MAAATPVIPIIDISAAGTDELDVAKALVDAAAEHGFVYIKNTGKDITAQQISNAFDLSRALFASPIEEKQKCTIQKNNQGWSGMHTETLDPSSQRVGDYKEAFNFGPFTPAHAAQQPLPSTLAAAQVAEIAQFRGACHTLCERLLHLFGAGLGVAPPDFFAASHEPDRPSGSILRFLYYPAPTAVQSSSSSSSAIEAGEVRAGAHSDYGSVTLLFRLRGQAGLEILTRAGAWEPVPVCPPGTEDDPSPPILVNIGDLLSYWTNGLLRSTVHRVTFEGDGSGGKKVIGESNSEPRYSIVYFCHPTNDTQLTAVPSTRVKEFKGGLAEANGGNPYAERKVLTADEHLKMRLQATYLQMYEKDGKTA</sequence>
<accession>A0ABR1UKX3</accession>
<dbReference type="InterPro" id="IPR026992">
    <property type="entry name" value="DIOX_N"/>
</dbReference>
<dbReference type="SUPFAM" id="SSF51197">
    <property type="entry name" value="Clavaminate synthase-like"/>
    <property type="match status" value="1"/>
</dbReference>
<dbReference type="InterPro" id="IPR044861">
    <property type="entry name" value="IPNS-like_FE2OG_OXY"/>
</dbReference>
<organism evidence="4 5">
    <name type="scientific">Apiospora phragmitis</name>
    <dbReference type="NCBI Taxonomy" id="2905665"/>
    <lineage>
        <taxon>Eukaryota</taxon>
        <taxon>Fungi</taxon>
        <taxon>Dikarya</taxon>
        <taxon>Ascomycota</taxon>
        <taxon>Pezizomycotina</taxon>
        <taxon>Sordariomycetes</taxon>
        <taxon>Xylariomycetidae</taxon>
        <taxon>Amphisphaeriales</taxon>
        <taxon>Apiosporaceae</taxon>
        <taxon>Apiospora</taxon>
    </lineage>
</organism>
<evidence type="ECO:0000313" key="4">
    <source>
        <dbReference type="EMBL" id="KAK8058731.1"/>
    </source>
</evidence>
<evidence type="ECO:0000313" key="5">
    <source>
        <dbReference type="Proteomes" id="UP001480595"/>
    </source>
</evidence>
<evidence type="ECO:0000259" key="3">
    <source>
        <dbReference type="PROSITE" id="PS51471"/>
    </source>
</evidence>
<keyword evidence="2" id="KW-0560">Oxidoreductase</keyword>
<dbReference type="EMBL" id="JAQQWL010000009">
    <property type="protein sequence ID" value="KAK8058731.1"/>
    <property type="molecule type" value="Genomic_DNA"/>
</dbReference>
<dbReference type="Proteomes" id="UP001480595">
    <property type="component" value="Unassembled WGS sequence"/>
</dbReference>
<evidence type="ECO:0000256" key="1">
    <source>
        <dbReference type="ARBA" id="ARBA00008056"/>
    </source>
</evidence>
<comment type="similarity">
    <text evidence="1 2">Belongs to the iron/ascorbate-dependent oxidoreductase family.</text>
</comment>
<proteinExistence type="inferred from homology"/>
<dbReference type="PANTHER" id="PTHR47990">
    <property type="entry name" value="2-OXOGLUTARATE (2OG) AND FE(II)-DEPENDENT OXYGENASE SUPERFAMILY PROTEIN-RELATED"/>
    <property type="match status" value="1"/>
</dbReference>
<dbReference type="InterPro" id="IPR005123">
    <property type="entry name" value="Oxoglu/Fe-dep_dioxygenase_dom"/>
</dbReference>
<dbReference type="InterPro" id="IPR050231">
    <property type="entry name" value="Iron_ascorbate_oxido_reductase"/>
</dbReference>